<protein>
    <submittedName>
        <fullName evidence="4">2Fe-2S iron-sulfur cluster binding domain-containing protein</fullName>
    </submittedName>
</protein>
<dbReference type="GO" id="GO:0016491">
    <property type="term" value="F:oxidoreductase activity"/>
    <property type="evidence" value="ECO:0007669"/>
    <property type="project" value="InterPro"/>
</dbReference>
<dbReference type="AlphaFoldDB" id="A0AAJ1BJI7"/>
<organism evidence="4 5">
    <name type="scientific">Shewanella zhuhaiensis</name>
    <dbReference type="NCBI Taxonomy" id="2919576"/>
    <lineage>
        <taxon>Bacteria</taxon>
        <taxon>Pseudomonadati</taxon>
        <taxon>Pseudomonadota</taxon>
        <taxon>Gammaproteobacteria</taxon>
        <taxon>Alteromonadales</taxon>
        <taxon>Shewanellaceae</taxon>
        <taxon>Shewanella</taxon>
    </lineage>
</organism>
<dbReference type="InterPro" id="IPR050415">
    <property type="entry name" value="MRET"/>
</dbReference>
<dbReference type="InterPro" id="IPR008333">
    <property type="entry name" value="Cbr1-like_FAD-bd_dom"/>
</dbReference>
<dbReference type="InterPro" id="IPR017938">
    <property type="entry name" value="Riboflavin_synthase-like_b-brl"/>
</dbReference>
<evidence type="ECO:0000259" key="3">
    <source>
        <dbReference type="PROSITE" id="PS51384"/>
    </source>
</evidence>
<reference evidence="4 5" key="1">
    <citation type="submission" date="2022-02" db="EMBL/GenBank/DDBJ databases">
        <title>The genome sequence of Shewanella sp. 3B26.</title>
        <authorList>
            <person name="Du J."/>
        </authorList>
    </citation>
    <scope>NUCLEOTIDE SEQUENCE [LARGE SCALE GENOMIC DNA]</scope>
    <source>
        <strain evidence="4 5">3B26</strain>
    </source>
</reference>
<dbReference type="PROSITE" id="PS51384">
    <property type="entry name" value="FAD_FR"/>
    <property type="match status" value="1"/>
</dbReference>
<dbReference type="Gene3D" id="3.40.50.80">
    <property type="entry name" value="Nucleotide-binding domain of ferredoxin-NADP reductase (FNR) module"/>
    <property type="match status" value="1"/>
</dbReference>
<dbReference type="PANTHER" id="PTHR47354:SF5">
    <property type="entry name" value="PROTEIN RFBI"/>
    <property type="match status" value="1"/>
</dbReference>
<dbReference type="Proteomes" id="UP001297581">
    <property type="component" value="Unassembled WGS sequence"/>
</dbReference>
<dbReference type="RefSeq" id="WP_126169023.1">
    <property type="nucleotide sequence ID" value="NZ_JAKUDL010000007.1"/>
</dbReference>
<comment type="caution">
    <text evidence="4">The sequence shown here is derived from an EMBL/GenBank/DDBJ whole genome shotgun (WGS) entry which is preliminary data.</text>
</comment>
<dbReference type="PROSITE" id="PS51085">
    <property type="entry name" value="2FE2S_FER_2"/>
    <property type="match status" value="1"/>
</dbReference>
<feature type="domain" description="FAD-binding FR-type" evidence="3">
    <location>
        <begin position="92"/>
        <end position="189"/>
    </location>
</feature>
<evidence type="ECO:0000259" key="2">
    <source>
        <dbReference type="PROSITE" id="PS51085"/>
    </source>
</evidence>
<proteinExistence type="predicted"/>
<dbReference type="Pfam" id="PF00970">
    <property type="entry name" value="FAD_binding_6"/>
    <property type="match status" value="1"/>
</dbReference>
<dbReference type="InterPro" id="IPR036010">
    <property type="entry name" value="2Fe-2S_ferredoxin-like_sf"/>
</dbReference>
<feature type="domain" description="2Fe-2S ferredoxin-type" evidence="2">
    <location>
        <begin position="3"/>
        <end position="93"/>
    </location>
</feature>
<keyword evidence="1" id="KW-0830">Ubiquinone</keyword>
<dbReference type="Gene3D" id="3.10.20.30">
    <property type="match status" value="1"/>
</dbReference>
<evidence type="ECO:0000313" key="5">
    <source>
        <dbReference type="Proteomes" id="UP001297581"/>
    </source>
</evidence>
<dbReference type="SUPFAM" id="SSF52343">
    <property type="entry name" value="Ferredoxin reductase-like, C-terminal NADP-linked domain"/>
    <property type="match status" value="1"/>
</dbReference>
<dbReference type="CDD" id="cd00207">
    <property type="entry name" value="fer2"/>
    <property type="match status" value="1"/>
</dbReference>
<evidence type="ECO:0000256" key="1">
    <source>
        <dbReference type="ARBA" id="ARBA00023075"/>
    </source>
</evidence>
<dbReference type="EMBL" id="JAKUDL010000007">
    <property type="protein sequence ID" value="MCH4296006.1"/>
    <property type="molecule type" value="Genomic_DNA"/>
</dbReference>
<dbReference type="InterPro" id="IPR012675">
    <property type="entry name" value="Beta-grasp_dom_sf"/>
</dbReference>
<dbReference type="InterPro" id="IPR039261">
    <property type="entry name" value="FNR_nucleotide-bd"/>
</dbReference>
<dbReference type="InterPro" id="IPR017927">
    <property type="entry name" value="FAD-bd_FR_type"/>
</dbReference>
<gene>
    <name evidence="4" type="ORF">MJ923_16990</name>
</gene>
<keyword evidence="5" id="KW-1185">Reference proteome</keyword>
<dbReference type="GO" id="GO:0051536">
    <property type="term" value="F:iron-sulfur cluster binding"/>
    <property type="evidence" value="ECO:0007669"/>
    <property type="project" value="InterPro"/>
</dbReference>
<dbReference type="Pfam" id="PF00111">
    <property type="entry name" value="Fer2"/>
    <property type="match status" value="1"/>
</dbReference>
<name>A0AAJ1BJI7_9GAMM</name>
<dbReference type="PANTHER" id="PTHR47354">
    <property type="entry name" value="NADH OXIDOREDUCTASE HCR"/>
    <property type="match status" value="1"/>
</dbReference>
<dbReference type="SUPFAM" id="SSF54292">
    <property type="entry name" value="2Fe-2S ferredoxin-like"/>
    <property type="match status" value="1"/>
</dbReference>
<dbReference type="SUPFAM" id="SSF63380">
    <property type="entry name" value="Riboflavin synthase domain-like"/>
    <property type="match status" value="1"/>
</dbReference>
<dbReference type="InterPro" id="IPR001041">
    <property type="entry name" value="2Fe-2S_ferredoxin-type"/>
</dbReference>
<sequence length="335" mass="38120">MTQTLTLFYLDEQPVYALPGETVLDALIRHGHEMGHSCTPGNCQACLLKHLDGPLPPAGQIGLPPTLKQQGMVLACNCPARANMHLVSNIEQQLYRARLVRRHSLNDDVSRFVFAAPPGYAFQPGQCVSIRNPAGVSRSYAIASGDDANSFSLHIRRKPNGLFSSWLHEILSPGDEIQLTEPWGRCRYRSAYGQDELLIFAFDTGIGAAVAMVEEALARGHEADIYLYHWGRSREDLYLHKPLLELMLRERRFYYQGLISNQGDCDRIDHKRIQLREATEVLAQKIRVSRWQRLFLFGDPGMVAKMAITPRLRLLGMDRVHRVSFDYRDLRRLPR</sequence>
<accession>A0AAJ1BJI7</accession>
<dbReference type="Gene3D" id="2.40.30.10">
    <property type="entry name" value="Translation factors"/>
    <property type="match status" value="1"/>
</dbReference>
<evidence type="ECO:0000313" key="4">
    <source>
        <dbReference type="EMBL" id="MCH4296006.1"/>
    </source>
</evidence>